<dbReference type="GO" id="GO:0005524">
    <property type="term" value="F:ATP binding"/>
    <property type="evidence" value="ECO:0007669"/>
    <property type="project" value="InterPro"/>
</dbReference>
<feature type="signal peptide" evidence="4">
    <location>
        <begin position="1"/>
        <end position="18"/>
    </location>
</feature>
<evidence type="ECO:0000256" key="2">
    <source>
        <dbReference type="ARBA" id="ARBA00022989"/>
    </source>
</evidence>
<dbReference type="EMBL" id="VCAU01000253">
    <property type="protein sequence ID" value="KAF9882644.1"/>
    <property type="molecule type" value="Genomic_DNA"/>
</dbReference>
<evidence type="ECO:0000313" key="6">
    <source>
        <dbReference type="Proteomes" id="UP001194746"/>
    </source>
</evidence>
<organism evidence="5 6">
    <name type="scientific">Aspergillus nanangensis</name>
    <dbReference type="NCBI Taxonomy" id="2582783"/>
    <lineage>
        <taxon>Eukaryota</taxon>
        <taxon>Fungi</taxon>
        <taxon>Dikarya</taxon>
        <taxon>Ascomycota</taxon>
        <taxon>Pezizomycotina</taxon>
        <taxon>Eurotiomycetes</taxon>
        <taxon>Eurotiomycetidae</taxon>
        <taxon>Eurotiales</taxon>
        <taxon>Aspergillaceae</taxon>
        <taxon>Aspergillus</taxon>
        <taxon>Aspergillus subgen. Circumdati</taxon>
    </lineage>
</organism>
<sequence length="132" mass="14703">MVNFLIAFLSVFFSGQQASVLFGFSGSMTKATNAANYIFWLDELQPTIRETPENRNVGPDTFSSLALEKLQFSYPLRPHARVLRGVDLHVKAQLWAAIAEKVDLPELEVEALAWKLGPWEIARRAAVSTPGL</sequence>
<comment type="caution">
    <text evidence="5">The sequence shown here is derived from an EMBL/GenBank/DDBJ whole genome shotgun (WGS) entry which is preliminary data.</text>
</comment>
<dbReference type="GO" id="GO:0016020">
    <property type="term" value="C:membrane"/>
    <property type="evidence" value="ECO:0007669"/>
    <property type="project" value="InterPro"/>
</dbReference>
<keyword evidence="1" id="KW-0812">Transmembrane</keyword>
<keyword evidence="3" id="KW-0472">Membrane</keyword>
<proteinExistence type="predicted"/>
<gene>
    <name evidence="5" type="ORF">FE257_005808</name>
</gene>
<reference evidence="5" key="2">
    <citation type="submission" date="2020-02" db="EMBL/GenBank/DDBJ databases">
        <authorList>
            <person name="Gilchrist C.L.M."/>
            <person name="Chooi Y.-H."/>
        </authorList>
    </citation>
    <scope>NUCLEOTIDE SEQUENCE</scope>
    <source>
        <strain evidence="5">MST-FP2251</strain>
    </source>
</reference>
<reference evidence="5" key="1">
    <citation type="journal article" date="2019" name="Beilstein J. Org. Chem.">
        <title>Nanangenines: drimane sesquiterpenoids as the dominant metabolite cohort of a novel Australian fungus, Aspergillus nanangensis.</title>
        <authorList>
            <person name="Lacey H.J."/>
            <person name="Gilchrist C.L.M."/>
            <person name="Crombie A."/>
            <person name="Kalaitzis J.A."/>
            <person name="Vuong D."/>
            <person name="Rutledge P.J."/>
            <person name="Turner P."/>
            <person name="Pitt J.I."/>
            <person name="Lacey E."/>
            <person name="Chooi Y.H."/>
            <person name="Piggott A.M."/>
        </authorList>
    </citation>
    <scope>NUCLEOTIDE SEQUENCE</scope>
    <source>
        <strain evidence="5">MST-FP2251</strain>
    </source>
</reference>
<feature type="chain" id="PRO_5041932111" evidence="4">
    <location>
        <begin position="19"/>
        <end position="132"/>
    </location>
</feature>
<keyword evidence="6" id="KW-1185">Reference proteome</keyword>
<name>A0AAD4GM25_ASPNN</name>
<dbReference type="Gene3D" id="1.20.1560.10">
    <property type="entry name" value="ABC transporter type 1, transmembrane domain"/>
    <property type="match status" value="1"/>
</dbReference>
<evidence type="ECO:0000256" key="1">
    <source>
        <dbReference type="ARBA" id="ARBA00022692"/>
    </source>
</evidence>
<evidence type="ECO:0000313" key="5">
    <source>
        <dbReference type="EMBL" id="KAF9882644.1"/>
    </source>
</evidence>
<dbReference type="InterPro" id="IPR027417">
    <property type="entry name" value="P-loop_NTPase"/>
</dbReference>
<dbReference type="InterPro" id="IPR036640">
    <property type="entry name" value="ABC1_TM_sf"/>
</dbReference>
<protein>
    <submittedName>
        <fullName evidence="5">Uncharacterized protein</fullName>
    </submittedName>
</protein>
<dbReference type="AlphaFoldDB" id="A0AAD4GM25"/>
<dbReference type="Proteomes" id="UP001194746">
    <property type="component" value="Unassembled WGS sequence"/>
</dbReference>
<dbReference type="Gene3D" id="3.40.50.300">
    <property type="entry name" value="P-loop containing nucleotide triphosphate hydrolases"/>
    <property type="match status" value="1"/>
</dbReference>
<evidence type="ECO:0000256" key="3">
    <source>
        <dbReference type="ARBA" id="ARBA00023136"/>
    </source>
</evidence>
<evidence type="ECO:0000256" key="4">
    <source>
        <dbReference type="SAM" id="SignalP"/>
    </source>
</evidence>
<keyword evidence="4" id="KW-0732">Signal</keyword>
<keyword evidence="2" id="KW-1133">Transmembrane helix</keyword>
<accession>A0AAD4GM25</accession>